<proteinExistence type="predicted"/>
<evidence type="ECO:0000313" key="3">
    <source>
        <dbReference type="Proteomes" id="UP000095228"/>
    </source>
</evidence>
<dbReference type="EMBL" id="CP016094">
    <property type="protein sequence ID" value="AOS46016.1"/>
    <property type="molecule type" value="Genomic_DNA"/>
</dbReference>
<sequence length="654" mass="69915">MNPSYAISLRLRRSLFAVAALAGVAPFASAAVFEIGELKGSFDTTLSVGGLYRLNDPSRQYYSISAGGLQRSSNADDGNLNYGQGMASFLVKASHDLQLDYRNAGLFVRGYYFNDFVNTNGTRERTPLSDDALDLVGEGGELLDAYVYYKTDLGTMPATFRLGQQVLSWGESTFIPNGINSVNPIDVAKLRTPGSELKEALLPVNMVSGSLSLTENLSLEAFYLLDWKRTRVDPPGTFFSTNDFVAKGGRKVYLGFGAIADTAPLGPVTRGPDGVPDDSGQYGVNFRYFAEHLNSTEFGLFYMNYHSRLPTISARTPRSAISTALVVSTATSLATANLAPALVPVFGAATPTVLQTLVGAALTSVPIGALPANMQPFYPAAQTIAAGARTIGFLTSAQTANYLIEFPEDIHLVGASFNTSLKGIAFQGELSYRSNQPLQVDDVELLFAALSSINPAFGTNNQLGNYGGQLNTRIEGFRRHKVITGQLTATKVGRGILGAAQSTFIAETGFVSADLPAKNVLRYEGAGTFVGGELAYMNGSGSNTAGTMPLSEPSEAFADDFSWGYALVGRLDYNNLFAGVNVSPLVVFAHDVGGNTPAPLGNFLHGRKTVTLGADFTYQNAWAVELRYVNFTGAGRYNLLGDRDYVSATLKYSF</sequence>
<dbReference type="RefSeq" id="WP_069963110.1">
    <property type="nucleotide sequence ID" value="NZ_CP016094.1"/>
</dbReference>
<gene>
    <name evidence="2" type="ORF">Verru16b_03110</name>
</gene>
<dbReference type="Proteomes" id="UP000095228">
    <property type="component" value="Chromosome"/>
</dbReference>
<evidence type="ECO:0000256" key="1">
    <source>
        <dbReference type="SAM" id="SignalP"/>
    </source>
</evidence>
<name>A0A1D8AYN9_9BACT</name>
<protein>
    <recommendedName>
        <fullName evidence="4">DUF1302 domain-containing protein</fullName>
    </recommendedName>
</protein>
<feature type="chain" id="PRO_5009105381" description="DUF1302 domain-containing protein" evidence="1">
    <location>
        <begin position="31"/>
        <end position="654"/>
    </location>
</feature>
<keyword evidence="3" id="KW-1185">Reference proteome</keyword>
<dbReference type="Pfam" id="PF06980">
    <property type="entry name" value="DUF1302"/>
    <property type="match status" value="1"/>
</dbReference>
<dbReference type="PATRIC" id="fig|1838286.3.peg.3132"/>
<dbReference type="STRING" id="1838286.Verru16b_03110"/>
<evidence type="ECO:0008006" key="4">
    <source>
        <dbReference type="Google" id="ProtNLM"/>
    </source>
</evidence>
<evidence type="ECO:0000313" key="2">
    <source>
        <dbReference type="EMBL" id="AOS46016.1"/>
    </source>
</evidence>
<dbReference type="InterPro" id="IPR010727">
    <property type="entry name" value="DUF1302"/>
</dbReference>
<dbReference type="KEGG" id="obg:Verru16b_03110"/>
<dbReference type="OrthoDB" id="177054at2"/>
<dbReference type="AlphaFoldDB" id="A0A1D8AYN9"/>
<accession>A0A1D8AYN9</accession>
<reference evidence="2 3" key="1">
    <citation type="submission" date="2016-06" db="EMBL/GenBank/DDBJ databases">
        <title>Three novel species with peptidoglycan cell walls form the new genus Lacunisphaera gen. nov. in the family Opitutaceae of the verrucomicrobial subdivision 4.</title>
        <authorList>
            <person name="Rast P."/>
            <person name="Gloeckner I."/>
            <person name="Jogler M."/>
            <person name="Boedeker C."/>
            <person name="Jeske O."/>
            <person name="Wiegand S."/>
            <person name="Reinhardt R."/>
            <person name="Schumann P."/>
            <person name="Rohde M."/>
            <person name="Spring S."/>
            <person name="Gloeckner F.O."/>
            <person name="Jogler C."/>
        </authorList>
    </citation>
    <scope>NUCLEOTIDE SEQUENCE [LARGE SCALE GENOMIC DNA]</scope>
    <source>
        <strain evidence="2 3">IG16b</strain>
    </source>
</reference>
<organism evidence="2 3">
    <name type="scientific">Lacunisphaera limnophila</name>
    <dbReference type="NCBI Taxonomy" id="1838286"/>
    <lineage>
        <taxon>Bacteria</taxon>
        <taxon>Pseudomonadati</taxon>
        <taxon>Verrucomicrobiota</taxon>
        <taxon>Opitutia</taxon>
        <taxon>Opitutales</taxon>
        <taxon>Opitutaceae</taxon>
        <taxon>Lacunisphaera</taxon>
    </lineage>
</organism>
<feature type="signal peptide" evidence="1">
    <location>
        <begin position="1"/>
        <end position="30"/>
    </location>
</feature>
<keyword evidence="1" id="KW-0732">Signal</keyword>